<evidence type="ECO:0000256" key="1">
    <source>
        <dbReference type="ARBA" id="ARBA00006102"/>
    </source>
</evidence>
<dbReference type="SUPFAM" id="SSF52096">
    <property type="entry name" value="ClpP/crotonase"/>
    <property type="match status" value="2"/>
</dbReference>
<dbReference type="InterPro" id="IPR011762">
    <property type="entry name" value="COA_CT_N"/>
</dbReference>
<gene>
    <name evidence="4" type="ORF">GCM10009765_67110</name>
</gene>
<evidence type="ECO:0000313" key="4">
    <source>
        <dbReference type="EMBL" id="GAA1708136.1"/>
    </source>
</evidence>
<dbReference type="InterPro" id="IPR034733">
    <property type="entry name" value="AcCoA_carboxyl_beta"/>
</dbReference>
<comment type="similarity">
    <text evidence="1">Belongs to the AccD/PCCB family.</text>
</comment>
<keyword evidence="5" id="KW-1185">Reference proteome</keyword>
<dbReference type="PANTHER" id="PTHR43842:SF2">
    <property type="entry name" value="PROPIONYL-COA CARBOXYLASE BETA CHAIN, MITOCHONDRIAL"/>
    <property type="match status" value="1"/>
</dbReference>
<dbReference type="PROSITE" id="PS50989">
    <property type="entry name" value="COA_CT_CTER"/>
    <property type="match status" value="1"/>
</dbReference>
<name>A0ABN2IMP7_9ACTN</name>
<feature type="domain" description="CoA carboxyltransferase C-terminal" evidence="3">
    <location>
        <begin position="267"/>
        <end position="516"/>
    </location>
</feature>
<evidence type="ECO:0000259" key="3">
    <source>
        <dbReference type="PROSITE" id="PS50989"/>
    </source>
</evidence>
<dbReference type="InterPro" id="IPR029045">
    <property type="entry name" value="ClpP/crotonase-like_dom_sf"/>
</dbReference>
<reference evidence="4 5" key="1">
    <citation type="journal article" date="2019" name="Int. J. Syst. Evol. Microbiol.">
        <title>The Global Catalogue of Microorganisms (GCM) 10K type strain sequencing project: providing services to taxonomists for standard genome sequencing and annotation.</title>
        <authorList>
            <consortium name="The Broad Institute Genomics Platform"/>
            <consortium name="The Broad Institute Genome Sequencing Center for Infectious Disease"/>
            <person name="Wu L."/>
            <person name="Ma J."/>
        </authorList>
    </citation>
    <scope>NUCLEOTIDE SEQUENCE [LARGE SCALE GENOMIC DNA]</scope>
    <source>
        <strain evidence="4 5">JCM 14718</strain>
    </source>
</reference>
<sequence>MVWEPELAERARRAELAAQLGGPEKVARQRAAGRLTVRERIDGLLDPGSFREIGGLAGRGTYDENGELTDFSPVNLVVGTGRIDGRKIVVRADDFTVRGGSADAGNLAKTAYPEQLAHEMRHPLVRLIEGSGGGGSVKMLEDHGFTYVPVNPGWDHVVANLSTVPVVSACVGPVAGLGAALAVTSHLTLLVDKTAQLFVAGPPVVRYATGEDVTKEELGGASIHRRSGAVDLVVSSEIAAFAAVRAFLSYLPTSVYHLPPVIEGTDDPDRREESLVSLVPRDRRQPYKIAPLLDAVFDAGSVFRYAGFGGSLVTALARLDGHPVGVVATDPYKGATLTAQGADALTRLADLCETFHLPLVSLTDQSGMVIGTAGERSAAIRHGARAVAAIYQAKVPMAEVIVRRVFGVGGAGQVNRHRLVRRWAWPSGDWGSLPVEGGLEAAYRAELEAAPDRAAERARILERLDAVRSPFRTAERFGVEDIIDPARTRGLLCDWVHDAYDLLPPLIGPPAFGPRP</sequence>
<comment type="caution">
    <text evidence="4">The sequence shown here is derived from an EMBL/GenBank/DDBJ whole genome shotgun (WGS) entry which is preliminary data.</text>
</comment>
<dbReference type="Pfam" id="PF01039">
    <property type="entry name" value="Carboxyl_trans"/>
    <property type="match status" value="1"/>
</dbReference>
<evidence type="ECO:0000313" key="5">
    <source>
        <dbReference type="Proteomes" id="UP001500618"/>
    </source>
</evidence>
<accession>A0ABN2IMP7</accession>
<dbReference type="InterPro" id="IPR051047">
    <property type="entry name" value="AccD/PCCB"/>
</dbReference>
<organism evidence="4 5">
    <name type="scientific">Fodinicola feengrottensis</name>
    <dbReference type="NCBI Taxonomy" id="435914"/>
    <lineage>
        <taxon>Bacteria</taxon>
        <taxon>Bacillati</taxon>
        <taxon>Actinomycetota</taxon>
        <taxon>Actinomycetes</taxon>
        <taxon>Mycobacteriales</taxon>
        <taxon>Fodinicola</taxon>
    </lineage>
</organism>
<dbReference type="Proteomes" id="UP001500618">
    <property type="component" value="Unassembled WGS sequence"/>
</dbReference>
<dbReference type="PROSITE" id="PS50980">
    <property type="entry name" value="COA_CT_NTER"/>
    <property type="match status" value="1"/>
</dbReference>
<dbReference type="Gene3D" id="3.90.226.10">
    <property type="entry name" value="2-enoyl-CoA Hydratase, Chain A, domain 1"/>
    <property type="match status" value="2"/>
</dbReference>
<evidence type="ECO:0008006" key="6">
    <source>
        <dbReference type="Google" id="ProtNLM"/>
    </source>
</evidence>
<dbReference type="RefSeq" id="WP_344314207.1">
    <property type="nucleotide sequence ID" value="NZ_BAAANY010000032.1"/>
</dbReference>
<dbReference type="EMBL" id="BAAANY010000032">
    <property type="protein sequence ID" value="GAA1708136.1"/>
    <property type="molecule type" value="Genomic_DNA"/>
</dbReference>
<dbReference type="InterPro" id="IPR011763">
    <property type="entry name" value="COA_CT_C"/>
</dbReference>
<feature type="domain" description="CoA carboxyltransferase N-terminal" evidence="2">
    <location>
        <begin position="1"/>
        <end position="263"/>
    </location>
</feature>
<evidence type="ECO:0000259" key="2">
    <source>
        <dbReference type="PROSITE" id="PS50980"/>
    </source>
</evidence>
<protein>
    <recommendedName>
        <fullName evidence="6">Methylmalonyl-CoA carboxyltransferase</fullName>
    </recommendedName>
</protein>
<proteinExistence type="inferred from homology"/>
<dbReference type="PANTHER" id="PTHR43842">
    <property type="entry name" value="PROPIONYL-COA CARBOXYLASE BETA CHAIN"/>
    <property type="match status" value="1"/>
</dbReference>